<keyword evidence="2" id="KW-1185">Reference proteome</keyword>
<protein>
    <submittedName>
        <fullName evidence="1">Uncharacterized protein</fullName>
    </submittedName>
</protein>
<proteinExistence type="predicted"/>
<name>A0ABR0A775_9CRUS</name>
<evidence type="ECO:0000313" key="1">
    <source>
        <dbReference type="EMBL" id="KAK4020997.1"/>
    </source>
</evidence>
<sequence>MPSCTTRIDQFLPFELIAVELRRHPIGEQRRRALRLTRRKEPLRGTVSCGSLLLRGVGIFGLGSLASESDEGVFFSTENEKSPSAIYVLSKVFKRTQSISTRIKDYRCQKSSLTADVLMLKNRWNNEYI</sequence>
<comment type="caution">
    <text evidence="1">The sequence shown here is derived from an EMBL/GenBank/DDBJ whole genome shotgun (WGS) entry which is preliminary data.</text>
</comment>
<accession>A0ABR0A775</accession>
<organism evidence="1 2">
    <name type="scientific">Daphnia magna</name>
    <dbReference type="NCBI Taxonomy" id="35525"/>
    <lineage>
        <taxon>Eukaryota</taxon>
        <taxon>Metazoa</taxon>
        <taxon>Ecdysozoa</taxon>
        <taxon>Arthropoda</taxon>
        <taxon>Crustacea</taxon>
        <taxon>Branchiopoda</taxon>
        <taxon>Diplostraca</taxon>
        <taxon>Cladocera</taxon>
        <taxon>Anomopoda</taxon>
        <taxon>Daphniidae</taxon>
        <taxon>Daphnia</taxon>
    </lineage>
</organism>
<gene>
    <name evidence="1" type="ORF">OUZ56_002931</name>
</gene>
<dbReference type="EMBL" id="JAOYFB010000036">
    <property type="protein sequence ID" value="KAK4020997.1"/>
    <property type="molecule type" value="Genomic_DNA"/>
</dbReference>
<reference evidence="1 2" key="1">
    <citation type="journal article" date="2023" name="Nucleic Acids Res.">
        <title>The hologenome of Daphnia magna reveals possible DNA methylation and microbiome-mediated evolution of the host genome.</title>
        <authorList>
            <person name="Chaturvedi A."/>
            <person name="Li X."/>
            <person name="Dhandapani V."/>
            <person name="Marshall H."/>
            <person name="Kissane S."/>
            <person name="Cuenca-Cambronero M."/>
            <person name="Asole G."/>
            <person name="Calvet F."/>
            <person name="Ruiz-Romero M."/>
            <person name="Marangio P."/>
            <person name="Guigo R."/>
            <person name="Rago D."/>
            <person name="Mirbahai L."/>
            <person name="Eastwood N."/>
            <person name="Colbourne J.K."/>
            <person name="Zhou J."/>
            <person name="Mallon E."/>
            <person name="Orsini L."/>
        </authorList>
    </citation>
    <scope>NUCLEOTIDE SEQUENCE [LARGE SCALE GENOMIC DNA]</scope>
    <source>
        <strain evidence="1">LRV0_1</strain>
    </source>
</reference>
<evidence type="ECO:0000313" key="2">
    <source>
        <dbReference type="Proteomes" id="UP001234178"/>
    </source>
</evidence>
<dbReference type="Proteomes" id="UP001234178">
    <property type="component" value="Unassembled WGS sequence"/>
</dbReference>